<dbReference type="GO" id="GO:0008270">
    <property type="term" value="F:zinc ion binding"/>
    <property type="evidence" value="ECO:0007669"/>
    <property type="project" value="InterPro"/>
</dbReference>
<evidence type="ECO:0000313" key="1">
    <source>
        <dbReference type="EMBL" id="APG04945.1"/>
    </source>
</evidence>
<dbReference type="CDD" id="cd00085">
    <property type="entry name" value="HNHc"/>
    <property type="match status" value="1"/>
</dbReference>
<sequence>MARLRTLANRVAMAPTRQPANHRSADRRMTGRALQERRLRIWARDPHCADCGRLVAMHEFELDHKVALVNGGPDVDDNCQVLCIGPDGCHHRKTRVDLSR</sequence>
<proteinExistence type="predicted"/>
<dbReference type="Proteomes" id="UP000182987">
    <property type="component" value="Chromosome"/>
</dbReference>
<protein>
    <submittedName>
        <fullName evidence="1">Uncharacterized protein</fullName>
    </submittedName>
</protein>
<dbReference type="Pfam" id="PF01844">
    <property type="entry name" value="HNH"/>
    <property type="match status" value="1"/>
</dbReference>
<evidence type="ECO:0000313" key="2">
    <source>
        <dbReference type="Proteomes" id="UP000182987"/>
    </source>
</evidence>
<gene>
    <name evidence="1" type="ORF">BJI69_14285</name>
</gene>
<dbReference type="STRING" id="1440763.BJI69_14285"/>
<dbReference type="EMBL" id="CP017480">
    <property type="protein sequence ID" value="APG04945.1"/>
    <property type="molecule type" value="Genomic_DNA"/>
</dbReference>
<dbReference type="Gene3D" id="1.10.30.50">
    <property type="match status" value="1"/>
</dbReference>
<dbReference type="GO" id="GO:0004519">
    <property type="term" value="F:endonuclease activity"/>
    <property type="evidence" value="ECO:0007669"/>
    <property type="project" value="InterPro"/>
</dbReference>
<reference evidence="2" key="1">
    <citation type="submission" date="2016-09" db="EMBL/GenBank/DDBJ databases">
        <authorList>
            <person name="Lysoe E."/>
        </authorList>
    </citation>
    <scope>NUCLEOTIDE SEQUENCE [LARGE SCALE GENOMIC DNA]</scope>
    <source>
        <strain evidence="2">LJ96T</strain>
    </source>
</reference>
<dbReference type="AlphaFoldDB" id="A0A0G9HFF7"/>
<dbReference type="OrthoDB" id="5292295at2"/>
<dbReference type="InterPro" id="IPR003615">
    <property type="entry name" value="HNH_nuc"/>
</dbReference>
<organism evidence="1 2">
    <name type="scientific">Luteibacter rhizovicinus DSM 16549</name>
    <dbReference type="NCBI Taxonomy" id="1440763"/>
    <lineage>
        <taxon>Bacteria</taxon>
        <taxon>Pseudomonadati</taxon>
        <taxon>Pseudomonadota</taxon>
        <taxon>Gammaproteobacteria</taxon>
        <taxon>Lysobacterales</taxon>
        <taxon>Rhodanobacteraceae</taxon>
        <taxon>Luteibacter</taxon>
    </lineage>
</organism>
<keyword evidence="2" id="KW-1185">Reference proteome</keyword>
<dbReference type="KEGG" id="lrz:BJI69_14285"/>
<dbReference type="GO" id="GO:0003676">
    <property type="term" value="F:nucleic acid binding"/>
    <property type="evidence" value="ECO:0007669"/>
    <property type="project" value="InterPro"/>
</dbReference>
<dbReference type="InterPro" id="IPR002711">
    <property type="entry name" value="HNH"/>
</dbReference>
<accession>A0A0G9HFF7</accession>
<name>A0A0G9HFF7_9GAMM</name>
<dbReference type="PATRIC" id="fig|1440763.5.peg.2995"/>